<evidence type="ECO:0000256" key="3">
    <source>
        <dbReference type="ARBA" id="ARBA00022622"/>
    </source>
</evidence>
<evidence type="ECO:0000256" key="8">
    <source>
        <dbReference type="ARBA" id="ARBA00023288"/>
    </source>
</evidence>
<keyword evidence="3" id="KW-0336">GPI-anchor</keyword>
<gene>
    <name evidence="12" type="ORF">VNO80_04605</name>
</gene>
<evidence type="ECO:0000256" key="6">
    <source>
        <dbReference type="ARBA" id="ARBA00023157"/>
    </source>
</evidence>
<reference evidence="12 13" key="1">
    <citation type="submission" date="2024-01" db="EMBL/GenBank/DDBJ databases">
        <title>The genomes of 5 underutilized Papilionoideae crops provide insights into root nodulation and disease resistanc.</title>
        <authorList>
            <person name="Jiang F."/>
        </authorList>
    </citation>
    <scope>NUCLEOTIDE SEQUENCE [LARGE SCALE GENOMIC DNA]</scope>
    <source>
        <strain evidence="12">JINMINGXINNONG_FW02</strain>
        <tissue evidence="12">Leaves</tissue>
    </source>
</reference>
<evidence type="ECO:0000256" key="10">
    <source>
        <dbReference type="SAM" id="SignalP"/>
    </source>
</evidence>
<feature type="compositionally biased region" description="Low complexity" evidence="9">
    <location>
        <begin position="493"/>
        <end position="508"/>
    </location>
</feature>
<dbReference type="Proteomes" id="UP001374584">
    <property type="component" value="Unassembled WGS sequence"/>
</dbReference>
<dbReference type="Gene3D" id="3.20.20.80">
    <property type="entry name" value="Glycosidases"/>
    <property type="match status" value="1"/>
</dbReference>
<dbReference type="EMBL" id="JAYMYR010000002">
    <property type="protein sequence ID" value="KAK7379152.1"/>
    <property type="molecule type" value="Genomic_DNA"/>
</dbReference>
<comment type="subcellular location">
    <subcellularLocation>
        <location evidence="1">Cell membrane</location>
        <topology evidence="1">Lipid-anchor</topology>
        <topology evidence="1">GPI-anchor</topology>
    </subcellularLocation>
</comment>
<dbReference type="PANTHER" id="PTHR31044">
    <property type="entry name" value="BETA-1,3 GLUCANASE"/>
    <property type="match status" value="1"/>
</dbReference>
<dbReference type="Gene3D" id="1.20.58.1040">
    <property type="match status" value="1"/>
</dbReference>
<dbReference type="InterPro" id="IPR012946">
    <property type="entry name" value="X8"/>
</dbReference>
<proteinExistence type="predicted"/>
<feature type="region of interest" description="Disordered" evidence="9">
    <location>
        <begin position="493"/>
        <end position="512"/>
    </location>
</feature>
<evidence type="ECO:0000256" key="2">
    <source>
        <dbReference type="ARBA" id="ARBA00022475"/>
    </source>
</evidence>
<feature type="chain" id="PRO_5042956733" description="X8 domain-containing protein" evidence="10">
    <location>
        <begin position="25"/>
        <end position="539"/>
    </location>
</feature>
<evidence type="ECO:0000313" key="12">
    <source>
        <dbReference type="EMBL" id="KAK7379152.1"/>
    </source>
</evidence>
<evidence type="ECO:0000256" key="1">
    <source>
        <dbReference type="ARBA" id="ARBA00004609"/>
    </source>
</evidence>
<evidence type="ECO:0000256" key="5">
    <source>
        <dbReference type="ARBA" id="ARBA00023136"/>
    </source>
</evidence>
<dbReference type="AlphaFoldDB" id="A0AAN9NUI3"/>
<evidence type="ECO:0000313" key="13">
    <source>
        <dbReference type="Proteomes" id="UP001374584"/>
    </source>
</evidence>
<dbReference type="SMART" id="SM00768">
    <property type="entry name" value="X8"/>
    <property type="match status" value="1"/>
</dbReference>
<keyword evidence="6" id="KW-1015">Disulfide bond</keyword>
<protein>
    <recommendedName>
        <fullName evidence="11">X8 domain-containing protein</fullName>
    </recommendedName>
</protein>
<dbReference type="GO" id="GO:0009506">
    <property type="term" value="C:plasmodesma"/>
    <property type="evidence" value="ECO:0007669"/>
    <property type="project" value="UniProtKB-ARBA"/>
</dbReference>
<keyword evidence="4 10" id="KW-0732">Signal</keyword>
<dbReference type="Pfam" id="PF07983">
    <property type="entry name" value="X8"/>
    <property type="match status" value="1"/>
</dbReference>
<evidence type="ECO:0000256" key="9">
    <source>
        <dbReference type="SAM" id="MobiDB-lite"/>
    </source>
</evidence>
<keyword evidence="7" id="KW-0325">Glycoprotein</keyword>
<feature type="signal peptide" evidence="10">
    <location>
        <begin position="1"/>
        <end position="24"/>
    </location>
</feature>
<keyword evidence="13" id="KW-1185">Reference proteome</keyword>
<accession>A0AAN9NUI3</accession>
<organism evidence="12 13">
    <name type="scientific">Phaseolus coccineus</name>
    <name type="common">Scarlet runner bean</name>
    <name type="synonym">Phaseolus multiflorus</name>
    <dbReference type="NCBI Taxonomy" id="3886"/>
    <lineage>
        <taxon>Eukaryota</taxon>
        <taxon>Viridiplantae</taxon>
        <taxon>Streptophyta</taxon>
        <taxon>Embryophyta</taxon>
        <taxon>Tracheophyta</taxon>
        <taxon>Spermatophyta</taxon>
        <taxon>Magnoliopsida</taxon>
        <taxon>eudicotyledons</taxon>
        <taxon>Gunneridae</taxon>
        <taxon>Pentapetalae</taxon>
        <taxon>rosids</taxon>
        <taxon>fabids</taxon>
        <taxon>Fabales</taxon>
        <taxon>Fabaceae</taxon>
        <taxon>Papilionoideae</taxon>
        <taxon>50 kb inversion clade</taxon>
        <taxon>NPAAA clade</taxon>
        <taxon>indigoferoid/millettioid clade</taxon>
        <taxon>Phaseoleae</taxon>
        <taxon>Phaseolus</taxon>
    </lineage>
</organism>
<dbReference type="GO" id="GO:0098552">
    <property type="term" value="C:side of membrane"/>
    <property type="evidence" value="ECO:0007669"/>
    <property type="project" value="UniProtKB-KW"/>
</dbReference>
<comment type="caution">
    <text evidence="12">The sequence shown here is derived from an EMBL/GenBank/DDBJ whole genome shotgun (WGS) entry which is preliminary data.</text>
</comment>
<name>A0AAN9NUI3_PHACN</name>
<feature type="domain" description="X8" evidence="11">
    <location>
        <begin position="400"/>
        <end position="484"/>
    </location>
</feature>
<feature type="region of interest" description="Disordered" evidence="9">
    <location>
        <begin position="353"/>
        <end position="395"/>
    </location>
</feature>
<evidence type="ECO:0000256" key="7">
    <source>
        <dbReference type="ARBA" id="ARBA00023180"/>
    </source>
</evidence>
<dbReference type="InterPro" id="IPR044788">
    <property type="entry name" value="X8_dom_prot"/>
</dbReference>
<evidence type="ECO:0000259" key="11">
    <source>
        <dbReference type="SMART" id="SM00768"/>
    </source>
</evidence>
<dbReference type="FunFam" id="1.20.58.1040:FF:000001">
    <property type="entry name" value="Glucan endo-1,3-beta-glucosidase 4"/>
    <property type="match status" value="1"/>
</dbReference>
<keyword evidence="8" id="KW-0449">Lipoprotein</keyword>
<keyword evidence="2" id="KW-1003">Cell membrane</keyword>
<dbReference type="GO" id="GO:0005886">
    <property type="term" value="C:plasma membrane"/>
    <property type="evidence" value="ECO:0007669"/>
    <property type="project" value="UniProtKB-SubCell"/>
</dbReference>
<keyword evidence="5" id="KW-0472">Membrane</keyword>
<sequence>MAKEPSLCLFLLSFLILLSSGTTASSPSLATAFLHKTKISKSESRLSVTDYKIFNTLTATDLSVDFFLNESLVENFVSSKSSPVAWLKAHLLNILPQVDIRSIIVRCGSDCLGRDEMPLLIPVLESIHSFLSNLQLGRKVKVSVSFPLSFLENLNASYENDLLRIVAFVKKIDSFIMLEDAVDGESGTVQSVIERATLASILPCKDVPVVFAIKSSDIPTSMELAQFSEAVSKYLEAGSRFNKRIAALYAEVQTTKGFVLEDLKREEGEGTIPLILREKPSKVHIRRILQVPTNSPTTVSPTNPTPPSPVISPPDTPTIITVPSTNPVTVSPTNPGATPVTVPSTTPAVPLAPVNPANPGAQPVTNPASSYPPPPGNGPVTNALPPPPNTNSQAMPGGQSWCVAKTGISEATLQSALDYACGMPSVDCSQIQQGGSCYNPNSLQNHASFAFNSYYQKNVASTSCDFGGTATVVNTNPSSGSCIYPSSSGAGTSGSIGSPSVSGSQSPPDLNTSNSAGLRPFLDHMVLVVISLVSIRLTI</sequence>
<evidence type="ECO:0000256" key="4">
    <source>
        <dbReference type="ARBA" id="ARBA00022729"/>
    </source>
</evidence>
<dbReference type="PANTHER" id="PTHR31044:SF120">
    <property type="entry name" value="CARBOHYDRATE-BINDING X8 DOMAIN SUPERFAMILY PROTEIN"/>
    <property type="match status" value="1"/>
</dbReference>